<name>A0A0C3DH06_9AGAM</name>
<dbReference type="HOGENOM" id="CLU_1928834_0_0_1"/>
<dbReference type="InParanoid" id="A0A0C3DH06"/>
<dbReference type="AlphaFoldDB" id="A0A0C3DH06"/>
<dbReference type="Proteomes" id="UP000053989">
    <property type="component" value="Unassembled WGS sequence"/>
</dbReference>
<evidence type="ECO:0000313" key="2">
    <source>
        <dbReference type="Proteomes" id="UP000053989"/>
    </source>
</evidence>
<proteinExistence type="predicted"/>
<sequence length="131" mass="14759">MSSFFVSCTGREWRCRIGNVQPNGKRQRSLAPRRPRLAHIHNLFANLYLAQPGGLSTTSMRRGLHNAVSVIQEVPIITGTGTTKPFHLGYNSSSFSNPGYSWEAYRYDTLYLCLPERIAMMGDMIPLDYSS</sequence>
<reference evidence="2" key="2">
    <citation type="submission" date="2015-01" db="EMBL/GenBank/DDBJ databases">
        <title>Evolutionary Origins and Diversification of the Mycorrhizal Mutualists.</title>
        <authorList>
            <consortium name="DOE Joint Genome Institute"/>
            <consortium name="Mycorrhizal Genomics Consortium"/>
            <person name="Kohler A."/>
            <person name="Kuo A."/>
            <person name="Nagy L.G."/>
            <person name="Floudas D."/>
            <person name="Copeland A."/>
            <person name="Barry K.W."/>
            <person name="Cichocki N."/>
            <person name="Veneault-Fourrey C."/>
            <person name="LaButti K."/>
            <person name="Lindquist E.A."/>
            <person name="Lipzen A."/>
            <person name="Lundell T."/>
            <person name="Morin E."/>
            <person name="Murat C."/>
            <person name="Riley R."/>
            <person name="Ohm R."/>
            <person name="Sun H."/>
            <person name="Tunlid A."/>
            <person name="Henrissat B."/>
            <person name="Grigoriev I.V."/>
            <person name="Hibbett D.S."/>
            <person name="Martin F."/>
        </authorList>
    </citation>
    <scope>NUCLEOTIDE SEQUENCE [LARGE SCALE GENOMIC DNA]</scope>
    <source>
        <strain evidence="2">Foug A</strain>
    </source>
</reference>
<reference evidence="1 2" key="1">
    <citation type="submission" date="2014-04" db="EMBL/GenBank/DDBJ databases">
        <authorList>
            <consortium name="DOE Joint Genome Institute"/>
            <person name="Kuo A."/>
            <person name="Kohler A."/>
            <person name="Nagy L.G."/>
            <person name="Floudas D."/>
            <person name="Copeland A."/>
            <person name="Barry K.W."/>
            <person name="Cichocki N."/>
            <person name="Veneault-Fourrey C."/>
            <person name="LaButti K."/>
            <person name="Lindquist E.A."/>
            <person name="Lipzen A."/>
            <person name="Lundell T."/>
            <person name="Morin E."/>
            <person name="Murat C."/>
            <person name="Sun H."/>
            <person name="Tunlid A."/>
            <person name="Henrissat B."/>
            <person name="Grigoriev I.V."/>
            <person name="Hibbett D.S."/>
            <person name="Martin F."/>
            <person name="Nordberg H.P."/>
            <person name="Cantor M.N."/>
            <person name="Hua S.X."/>
        </authorList>
    </citation>
    <scope>NUCLEOTIDE SEQUENCE [LARGE SCALE GENOMIC DNA]</scope>
    <source>
        <strain evidence="1 2">Foug A</strain>
    </source>
</reference>
<dbReference type="EMBL" id="KN822067">
    <property type="protein sequence ID" value="KIM59990.1"/>
    <property type="molecule type" value="Genomic_DNA"/>
</dbReference>
<keyword evidence="2" id="KW-1185">Reference proteome</keyword>
<protein>
    <submittedName>
        <fullName evidence="1">Uncharacterized protein</fullName>
    </submittedName>
</protein>
<accession>A0A0C3DH06</accession>
<gene>
    <name evidence="1" type="ORF">SCLCIDRAFT_1217250</name>
</gene>
<evidence type="ECO:0000313" key="1">
    <source>
        <dbReference type="EMBL" id="KIM59990.1"/>
    </source>
</evidence>
<organism evidence="1 2">
    <name type="scientific">Scleroderma citrinum Foug A</name>
    <dbReference type="NCBI Taxonomy" id="1036808"/>
    <lineage>
        <taxon>Eukaryota</taxon>
        <taxon>Fungi</taxon>
        <taxon>Dikarya</taxon>
        <taxon>Basidiomycota</taxon>
        <taxon>Agaricomycotina</taxon>
        <taxon>Agaricomycetes</taxon>
        <taxon>Agaricomycetidae</taxon>
        <taxon>Boletales</taxon>
        <taxon>Sclerodermatineae</taxon>
        <taxon>Sclerodermataceae</taxon>
        <taxon>Scleroderma</taxon>
    </lineage>
</organism>